<sequence length="248" mass="28735">MGNHVINQRQEVLITTTERHFDKRLCPNWVERCSSRTIWLVEEEDDDLDFGSPERVFTNRPPPPIGAPNSKWIPGPFYQRRMVRMIFLDIEVVKKYLEASPRPKLLTLRHLVSLPQSAVERCVEEVRNDEVQARKGLREFWLASKWIPGRFYRLNYAELLEGLISPFKKTTIVMVHDADKGGMVRVRFRDAEAVNKFLDASPRSELPTLSHLVCLPQSVAERFVEEVGNDEVQAKKGSRKLWLGVLID</sequence>
<dbReference type="OrthoDB" id="10355887at2759"/>
<evidence type="ECO:0000313" key="1">
    <source>
        <dbReference type="EMBL" id="KAF7124678.1"/>
    </source>
</evidence>
<keyword evidence="2" id="KW-1185">Reference proteome</keyword>
<evidence type="ECO:0000313" key="2">
    <source>
        <dbReference type="Proteomes" id="UP000626092"/>
    </source>
</evidence>
<accession>A0A834G511</accession>
<gene>
    <name evidence="1" type="ORF">RHSIM_Rhsim12G0146200</name>
</gene>
<proteinExistence type="predicted"/>
<reference evidence="1" key="1">
    <citation type="submission" date="2019-11" db="EMBL/GenBank/DDBJ databases">
        <authorList>
            <person name="Liu Y."/>
            <person name="Hou J."/>
            <person name="Li T.-Q."/>
            <person name="Guan C.-H."/>
            <person name="Wu X."/>
            <person name="Wu H.-Z."/>
            <person name="Ling F."/>
            <person name="Zhang R."/>
            <person name="Shi X.-G."/>
            <person name="Ren J.-P."/>
            <person name="Chen E.-F."/>
            <person name="Sun J.-M."/>
        </authorList>
    </citation>
    <scope>NUCLEOTIDE SEQUENCE</scope>
    <source>
        <strain evidence="1">Adult_tree_wgs_1</strain>
        <tissue evidence="1">Leaves</tissue>
    </source>
</reference>
<dbReference type="Proteomes" id="UP000626092">
    <property type="component" value="Unassembled WGS sequence"/>
</dbReference>
<protein>
    <submittedName>
        <fullName evidence="1">Uncharacterized protein</fullName>
    </submittedName>
</protein>
<comment type="caution">
    <text evidence="1">The sequence shown here is derived from an EMBL/GenBank/DDBJ whole genome shotgun (WGS) entry which is preliminary data.</text>
</comment>
<dbReference type="EMBL" id="WJXA01000012">
    <property type="protein sequence ID" value="KAF7124678.1"/>
    <property type="molecule type" value="Genomic_DNA"/>
</dbReference>
<dbReference type="AlphaFoldDB" id="A0A834G511"/>
<organism evidence="1 2">
    <name type="scientific">Rhododendron simsii</name>
    <name type="common">Sims's rhododendron</name>
    <dbReference type="NCBI Taxonomy" id="118357"/>
    <lineage>
        <taxon>Eukaryota</taxon>
        <taxon>Viridiplantae</taxon>
        <taxon>Streptophyta</taxon>
        <taxon>Embryophyta</taxon>
        <taxon>Tracheophyta</taxon>
        <taxon>Spermatophyta</taxon>
        <taxon>Magnoliopsida</taxon>
        <taxon>eudicotyledons</taxon>
        <taxon>Gunneridae</taxon>
        <taxon>Pentapetalae</taxon>
        <taxon>asterids</taxon>
        <taxon>Ericales</taxon>
        <taxon>Ericaceae</taxon>
        <taxon>Ericoideae</taxon>
        <taxon>Rhodoreae</taxon>
        <taxon>Rhododendron</taxon>
    </lineage>
</organism>
<name>A0A834G511_RHOSS</name>